<dbReference type="InterPro" id="IPR036873">
    <property type="entry name" value="Rhodanese-like_dom_sf"/>
</dbReference>
<dbReference type="EMBL" id="MN739466">
    <property type="protein sequence ID" value="QHT06154.1"/>
    <property type="molecule type" value="Genomic_DNA"/>
</dbReference>
<proteinExistence type="predicted"/>
<organism evidence="2">
    <name type="scientific">viral metagenome</name>
    <dbReference type="NCBI Taxonomy" id="1070528"/>
    <lineage>
        <taxon>unclassified sequences</taxon>
        <taxon>metagenomes</taxon>
        <taxon>organismal metagenomes</taxon>
    </lineage>
</organism>
<dbReference type="Pfam" id="PF00581">
    <property type="entry name" value="Rhodanese"/>
    <property type="match status" value="1"/>
</dbReference>
<sequence length="142" mass="16673">MGQQQSVQKVNFEDVQFIINSSKKNYILINTLSKYNQDCLITNTLPIDKEEQIINGCLSNPNIHIVIYGKNTNDEKIIEKYKQLVNLGFRNIYIYPGGIFEWLCLQDIYGTEEFPTTKGELDLYKYRPKSKFNEYLMLENID</sequence>
<name>A0A6C0CR44_9ZZZZ</name>
<reference evidence="2" key="1">
    <citation type="journal article" date="2020" name="Nature">
        <title>Giant virus diversity and host interactions through global metagenomics.</title>
        <authorList>
            <person name="Schulz F."/>
            <person name="Roux S."/>
            <person name="Paez-Espino D."/>
            <person name="Jungbluth S."/>
            <person name="Walsh D.A."/>
            <person name="Denef V.J."/>
            <person name="McMahon K.D."/>
            <person name="Konstantinidis K.T."/>
            <person name="Eloe-Fadrosh E.A."/>
            <person name="Kyrpides N.C."/>
            <person name="Woyke T."/>
        </authorList>
    </citation>
    <scope>NUCLEOTIDE SEQUENCE</scope>
    <source>
        <strain evidence="2">GVMAG-M-3300021425-14</strain>
    </source>
</reference>
<evidence type="ECO:0000259" key="1">
    <source>
        <dbReference type="PROSITE" id="PS50206"/>
    </source>
</evidence>
<dbReference type="SUPFAM" id="SSF52821">
    <property type="entry name" value="Rhodanese/Cell cycle control phosphatase"/>
    <property type="match status" value="1"/>
</dbReference>
<evidence type="ECO:0000313" key="2">
    <source>
        <dbReference type="EMBL" id="QHT06154.1"/>
    </source>
</evidence>
<dbReference type="InterPro" id="IPR001763">
    <property type="entry name" value="Rhodanese-like_dom"/>
</dbReference>
<accession>A0A6C0CR44</accession>
<protein>
    <recommendedName>
        <fullName evidence="1">Rhodanese domain-containing protein</fullName>
    </recommendedName>
</protein>
<feature type="domain" description="Rhodanese" evidence="1">
    <location>
        <begin position="81"/>
        <end position="109"/>
    </location>
</feature>
<dbReference type="AlphaFoldDB" id="A0A6C0CR44"/>
<dbReference type="PROSITE" id="PS50206">
    <property type="entry name" value="RHODANESE_3"/>
    <property type="match status" value="1"/>
</dbReference>